<evidence type="ECO:0000313" key="1">
    <source>
        <dbReference type="EnsemblPlants" id="cds.evm.model.01.1939"/>
    </source>
</evidence>
<accession>A0A803NJ46</accession>
<protein>
    <recommendedName>
        <fullName evidence="3">DUF4283 domain-containing protein</fullName>
    </recommendedName>
</protein>
<dbReference type="AlphaFoldDB" id="A0A803NJ46"/>
<sequence length="435" mass="47014">MEDLSFNPRRQPLTLTSDENMVYTLDDLPSETPNDITLLLKLCTVKHFSRLSLIKTLSQIWTSQCRFPVVVSDHSEGLFLVTFGCEGVKRRILDGQPWHFAQSLKIFATPDSSFPITPDQLHYVSFWVQIYGIPFRCKSYELAKLIATGVGDLIQANSTTVKDGTGPYLRCDESLVPPPCPYDLLIRGKEKLSEKPLPFQYPHAPAITIVDVDISDFPQGGQVVNPYFTYSMEFTPLLNSHLASVSCLSALRSFASAMIPTPVNPNQGLVGGSFNPVTVTTPSAVVTTNPSMTSGGLMSQDGPSSLPQMYTQSFNSVSTNSIIVRDNLSSPNPNLVKAARSLADALPSLVLGRTAAATSVFQAEAPGQDSTVKGKGLACASGVKRPCFKPSQAVVGGSMRSMLKRARAGDAEFVESLSSDAAEQAGDAEHTRLEK</sequence>
<organism evidence="1 2">
    <name type="scientific">Cannabis sativa</name>
    <name type="common">Hemp</name>
    <name type="synonym">Marijuana</name>
    <dbReference type="NCBI Taxonomy" id="3483"/>
    <lineage>
        <taxon>Eukaryota</taxon>
        <taxon>Viridiplantae</taxon>
        <taxon>Streptophyta</taxon>
        <taxon>Embryophyta</taxon>
        <taxon>Tracheophyta</taxon>
        <taxon>Spermatophyta</taxon>
        <taxon>Magnoliopsida</taxon>
        <taxon>eudicotyledons</taxon>
        <taxon>Gunneridae</taxon>
        <taxon>Pentapetalae</taxon>
        <taxon>rosids</taxon>
        <taxon>fabids</taxon>
        <taxon>Rosales</taxon>
        <taxon>Cannabaceae</taxon>
        <taxon>Cannabis</taxon>
    </lineage>
</organism>
<dbReference type="Proteomes" id="UP000596661">
    <property type="component" value="Chromosome 1"/>
</dbReference>
<evidence type="ECO:0000313" key="2">
    <source>
        <dbReference type="Proteomes" id="UP000596661"/>
    </source>
</evidence>
<proteinExistence type="predicted"/>
<dbReference type="EMBL" id="UZAU01000053">
    <property type="status" value="NOT_ANNOTATED_CDS"/>
    <property type="molecule type" value="Genomic_DNA"/>
</dbReference>
<name>A0A803NJ46_CANSA</name>
<evidence type="ECO:0008006" key="3">
    <source>
        <dbReference type="Google" id="ProtNLM"/>
    </source>
</evidence>
<dbReference type="InterPro" id="IPR040256">
    <property type="entry name" value="At4g02000-like"/>
</dbReference>
<reference evidence="1" key="1">
    <citation type="submission" date="2018-11" db="EMBL/GenBank/DDBJ databases">
        <authorList>
            <person name="Grassa J C."/>
        </authorList>
    </citation>
    <scope>NUCLEOTIDE SEQUENCE [LARGE SCALE GENOMIC DNA]</scope>
</reference>
<reference evidence="1" key="2">
    <citation type="submission" date="2021-03" db="UniProtKB">
        <authorList>
            <consortium name="EnsemblPlants"/>
        </authorList>
    </citation>
    <scope>IDENTIFICATION</scope>
</reference>
<dbReference type="Gramene" id="evm.model.01.1939">
    <property type="protein sequence ID" value="cds.evm.model.01.1939"/>
    <property type="gene ID" value="evm.TU.01.1939"/>
</dbReference>
<dbReference type="PANTHER" id="PTHR31286:SF167">
    <property type="entry name" value="OS09G0268800 PROTEIN"/>
    <property type="match status" value="1"/>
</dbReference>
<dbReference type="PANTHER" id="PTHR31286">
    <property type="entry name" value="GLYCINE-RICH CELL WALL STRUCTURAL PROTEIN 1.8-LIKE"/>
    <property type="match status" value="1"/>
</dbReference>
<keyword evidence="2" id="KW-1185">Reference proteome</keyword>
<dbReference type="EnsemblPlants" id="evm.model.01.1939">
    <property type="protein sequence ID" value="cds.evm.model.01.1939"/>
    <property type="gene ID" value="evm.TU.01.1939"/>
</dbReference>